<dbReference type="RefSeq" id="WP_188388202.1">
    <property type="nucleotide sequence ID" value="NZ_BMFK01000001.1"/>
</dbReference>
<dbReference type="AlphaFoldDB" id="A0A917ASM5"/>
<name>A0A917ASM5_9BACI</name>
<evidence type="ECO:0000256" key="10">
    <source>
        <dbReference type="ARBA" id="ARBA00023201"/>
    </source>
</evidence>
<dbReference type="Proteomes" id="UP000605259">
    <property type="component" value="Unassembled WGS sequence"/>
</dbReference>
<feature type="domain" description="Cation/H+ exchanger transmembrane" evidence="12">
    <location>
        <begin position="11"/>
        <end position="375"/>
    </location>
</feature>
<dbReference type="InterPro" id="IPR006153">
    <property type="entry name" value="Cation/H_exchanger_TM"/>
</dbReference>
<evidence type="ECO:0000256" key="9">
    <source>
        <dbReference type="ARBA" id="ARBA00023136"/>
    </source>
</evidence>
<organism evidence="13 14">
    <name type="scientific">Priestia taiwanensis</name>
    <dbReference type="NCBI Taxonomy" id="1347902"/>
    <lineage>
        <taxon>Bacteria</taxon>
        <taxon>Bacillati</taxon>
        <taxon>Bacillota</taxon>
        <taxon>Bacilli</taxon>
        <taxon>Bacillales</taxon>
        <taxon>Bacillaceae</taxon>
        <taxon>Priestia</taxon>
    </lineage>
</organism>
<comment type="similarity">
    <text evidence="2">Belongs to the monovalent cation:proton antiporter 2 (CPA2) transporter (TC 2.A.37) family.</text>
</comment>
<keyword evidence="6 11" id="KW-1133">Transmembrane helix</keyword>
<evidence type="ECO:0000256" key="5">
    <source>
        <dbReference type="ARBA" id="ARBA00022692"/>
    </source>
</evidence>
<evidence type="ECO:0000256" key="8">
    <source>
        <dbReference type="ARBA" id="ARBA00023065"/>
    </source>
</evidence>
<dbReference type="NCBIfam" id="TIGR00932">
    <property type="entry name" value="2a37"/>
    <property type="match status" value="1"/>
</dbReference>
<reference evidence="13" key="2">
    <citation type="submission" date="2020-09" db="EMBL/GenBank/DDBJ databases">
        <authorList>
            <person name="Sun Q."/>
            <person name="Zhou Y."/>
        </authorList>
    </citation>
    <scope>NUCLEOTIDE SEQUENCE</scope>
    <source>
        <strain evidence="13">CGMCC 1.12698</strain>
    </source>
</reference>
<dbReference type="InterPro" id="IPR038770">
    <property type="entry name" value="Na+/solute_symporter_sf"/>
</dbReference>
<feature type="transmembrane region" description="Helical" evidence="11">
    <location>
        <begin position="52"/>
        <end position="70"/>
    </location>
</feature>
<dbReference type="GO" id="GO:0006814">
    <property type="term" value="P:sodium ion transport"/>
    <property type="evidence" value="ECO:0007669"/>
    <property type="project" value="UniProtKB-KW"/>
</dbReference>
<keyword evidence="14" id="KW-1185">Reference proteome</keyword>
<dbReference type="GO" id="GO:1902600">
    <property type="term" value="P:proton transmembrane transport"/>
    <property type="evidence" value="ECO:0007669"/>
    <property type="project" value="InterPro"/>
</dbReference>
<proteinExistence type="inferred from homology"/>
<feature type="transmembrane region" description="Helical" evidence="11">
    <location>
        <begin position="288"/>
        <end position="310"/>
    </location>
</feature>
<dbReference type="EMBL" id="BMFK01000001">
    <property type="protein sequence ID" value="GGE69863.1"/>
    <property type="molecule type" value="Genomic_DNA"/>
</dbReference>
<evidence type="ECO:0000256" key="3">
    <source>
        <dbReference type="ARBA" id="ARBA00022448"/>
    </source>
</evidence>
<feature type="transmembrane region" description="Helical" evidence="11">
    <location>
        <begin position="82"/>
        <end position="106"/>
    </location>
</feature>
<dbReference type="GO" id="GO:0015297">
    <property type="term" value="F:antiporter activity"/>
    <property type="evidence" value="ECO:0007669"/>
    <property type="project" value="UniProtKB-KW"/>
</dbReference>
<feature type="transmembrane region" description="Helical" evidence="11">
    <location>
        <begin position="352"/>
        <end position="371"/>
    </location>
</feature>
<evidence type="ECO:0000256" key="7">
    <source>
        <dbReference type="ARBA" id="ARBA00023053"/>
    </source>
</evidence>
<dbReference type="Gene3D" id="1.20.1530.20">
    <property type="match status" value="1"/>
</dbReference>
<comment type="caution">
    <text evidence="13">The sequence shown here is derived from an EMBL/GenBank/DDBJ whole genome shotgun (WGS) entry which is preliminary data.</text>
</comment>
<keyword evidence="5 11" id="KW-0812">Transmembrane</keyword>
<evidence type="ECO:0000256" key="1">
    <source>
        <dbReference type="ARBA" id="ARBA00004141"/>
    </source>
</evidence>
<keyword evidence="3" id="KW-0813">Transport</keyword>
<dbReference type="InterPro" id="IPR004771">
    <property type="entry name" value="K/H_exchanger"/>
</dbReference>
<dbReference type="GO" id="GO:0016020">
    <property type="term" value="C:membrane"/>
    <property type="evidence" value="ECO:0007669"/>
    <property type="project" value="UniProtKB-SubCell"/>
</dbReference>
<dbReference type="Pfam" id="PF00999">
    <property type="entry name" value="Na_H_Exchanger"/>
    <property type="match status" value="1"/>
</dbReference>
<protein>
    <submittedName>
        <fullName evidence="13">Sodium:proton antiporter</fullName>
    </submittedName>
</protein>
<keyword evidence="10" id="KW-0739">Sodium transport</keyword>
<evidence type="ECO:0000256" key="4">
    <source>
        <dbReference type="ARBA" id="ARBA00022449"/>
    </source>
</evidence>
<evidence type="ECO:0000313" key="13">
    <source>
        <dbReference type="EMBL" id="GGE69863.1"/>
    </source>
</evidence>
<dbReference type="PANTHER" id="PTHR43562:SF3">
    <property type="entry name" value="SODIUM ION_PROTON EXCHANGER (EUROFUNG)"/>
    <property type="match status" value="1"/>
</dbReference>
<evidence type="ECO:0000256" key="6">
    <source>
        <dbReference type="ARBA" id="ARBA00022989"/>
    </source>
</evidence>
<keyword evidence="9 11" id="KW-0472">Membrane</keyword>
<feature type="transmembrane region" description="Helical" evidence="11">
    <location>
        <begin position="144"/>
        <end position="168"/>
    </location>
</feature>
<keyword evidence="4" id="KW-0050">Antiport</keyword>
<evidence type="ECO:0000256" key="2">
    <source>
        <dbReference type="ARBA" id="ARBA00005551"/>
    </source>
</evidence>
<dbReference type="PANTHER" id="PTHR43562">
    <property type="entry name" value="NAPA-TYPE SODIUM/HYDROGEN ANTIPORTER"/>
    <property type="match status" value="1"/>
</dbReference>
<feature type="transmembrane region" description="Helical" evidence="11">
    <location>
        <begin position="174"/>
        <end position="195"/>
    </location>
</feature>
<feature type="transmembrane region" description="Helical" evidence="11">
    <location>
        <begin position="262"/>
        <end position="282"/>
    </location>
</feature>
<keyword evidence="7" id="KW-0915">Sodium</keyword>
<evidence type="ECO:0000313" key="14">
    <source>
        <dbReference type="Proteomes" id="UP000605259"/>
    </source>
</evidence>
<dbReference type="GO" id="GO:0008324">
    <property type="term" value="F:monoatomic cation transmembrane transporter activity"/>
    <property type="evidence" value="ECO:0007669"/>
    <property type="project" value="InterPro"/>
</dbReference>
<gene>
    <name evidence="13" type="primary">gerN</name>
    <name evidence="13" type="ORF">GCM10007140_19820</name>
</gene>
<feature type="transmembrane region" description="Helical" evidence="11">
    <location>
        <begin position="233"/>
        <end position="250"/>
    </location>
</feature>
<comment type="subcellular location">
    <subcellularLocation>
        <location evidence="1">Membrane</location>
        <topology evidence="1">Multi-pass membrane protein</topology>
    </subcellularLocation>
</comment>
<evidence type="ECO:0000259" key="12">
    <source>
        <dbReference type="Pfam" id="PF00999"/>
    </source>
</evidence>
<keyword evidence="8" id="KW-0406">Ion transport</keyword>
<reference evidence="13" key="1">
    <citation type="journal article" date="2014" name="Int. J. Syst. Evol. Microbiol.">
        <title>Complete genome sequence of Corynebacterium casei LMG S-19264T (=DSM 44701T), isolated from a smear-ripened cheese.</title>
        <authorList>
            <consortium name="US DOE Joint Genome Institute (JGI-PGF)"/>
            <person name="Walter F."/>
            <person name="Albersmeier A."/>
            <person name="Kalinowski J."/>
            <person name="Ruckert C."/>
        </authorList>
    </citation>
    <scope>NUCLEOTIDE SEQUENCE</scope>
    <source>
        <strain evidence="13">CGMCC 1.12698</strain>
    </source>
</reference>
<accession>A0A917ASM5</accession>
<sequence length="389" mass="41218">MYFFFTLAIILLCTKLAGDLSVRLGQPSVLGKLIVGIIIGPAMLNWVPESDMLTQMAQIGVLLLMFMAGLETDLDELNKNRNSAVAVAVGGIIFPFLLGGGAAYAFGLSMETSIFIGLLLSATSVSISVQALRDLGQSGSKESTTMLGAAIVDDILVVIALAFAMTFLGEAGDISLSMIVLKKFIFFAAIFFLGWKVVPLVLRLLSPLNVTESLISAALIICFSFAYFAEQMGIAGIIGAFAAGIAISQTKYKHDVEHKLEPIAYAIFVPIFFVSVGAQISFDGVMDNMWFIVVLSIVAIITKLVGGGLGARLTGFGKTSSLAIGAGMVSRGEVALIIATMGLDSKLLPQELFTSVVIVVILTTIVTPPMLKVIFDKKAREDAANKQAV</sequence>
<evidence type="ECO:0000256" key="11">
    <source>
        <dbReference type="SAM" id="Phobius"/>
    </source>
</evidence>
<feature type="transmembrane region" description="Helical" evidence="11">
    <location>
        <begin position="322"/>
        <end position="340"/>
    </location>
</feature>